<sequence>MTGPSLRDAPHLLLDALDKGQDLLRAELRLARAEVTQGLEQMGKGAALYAAAGLFGLTALHALAATAVLGLMALGLGALASAAIVTLVLLAVAAILALTARSRLKNASLTPKRSLRGLRADLTTAKEAAHV</sequence>
<dbReference type="Pfam" id="PF07332">
    <property type="entry name" value="Phage_holin_3_6"/>
    <property type="match status" value="1"/>
</dbReference>
<protein>
    <recommendedName>
        <fullName evidence="4">Phage holin family protein</fullName>
    </recommendedName>
</protein>
<evidence type="ECO:0008006" key="4">
    <source>
        <dbReference type="Google" id="ProtNLM"/>
    </source>
</evidence>
<evidence type="ECO:0000313" key="2">
    <source>
        <dbReference type="EMBL" id="CUH75658.1"/>
    </source>
</evidence>
<gene>
    <name evidence="2" type="ORF">TRN7648_00550</name>
</gene>
<dbReference type="RefSeq" id="WP_058246091.1">
    <property type="nucleotide sequence ID" value="NZ_CYSE01000001.1"/>
</dbReference>
<keyword evidence="3" id="KW-1185">Reference proteome</keyword>
<keyword evidence="1" id="KW-0472">Membrane</keyword>
<proteinExistence type="predicted"/>
<evidence type="ECO:0000256" key="1">
    <source>
        <dbReference type="SAM" id="Phobius"/>
    </source>
</evidence>
<evidence type="ECO:0000313" key="3">
    <source>
        <dbReference type="Proteomes" id="UP000054935"/>
    </source>
</evidence>
<keyword evidence="1" id="KW-1133">Transmembrane helix</keyword>
<dbReference type="STRING" id="441103.TRN7648_00550"/>
<name>A0A0P1G1H4_9RHOB</name>
<dbReference type="Proteomes" id="UP000054935">
    <property type="component" value="Unassembled WGS sequence"/>
</dbReference>
<organism evidence="2 3">
    <name type="scientific">Tropicibacter naphthalenivorans</name>
    <dbReference type="NCBI Taxonomy" id="441103"/>
    <lineage>
        <taxon>Bacteria</taxon>
        <taxon>Pseudomonadati</taxon>
        <taxon>Pseudomonadota</taxon>
        <taxon>Alphaproteobacteria</taxon>
        <taxon>Rhodobacterales</taxon>
        <taxon>Roseobacteraceae</taxon>
        <taxon>Tropicibacter</taxon>
    </lineage>
</organism>
<dbReference type="AlphaFoldDB" id="A0A0P1G1H4"/>
<feature type="transmembrane region" description="Helical" evidence="1">
    <location>
        <begin position="46"/>
        <end position="72"/>
    </location>
</feature>
<dbReference type="EMBL" id="CYSE01000001">
    <property type="protein sequence ID" value="CUH75658.1"/>
    <property type="molecule type" value="Genomic_DNA"/>
</dbReference>
<feature type="transmembrane region" description="Helical" evidence="1">
    <location>
        <begin position="78"/>
        <end position="98"/>
    </location>
</feature>
<dbReference type="InterPro" id="IPR009937">
    <property type="entry name" value="Phage_holin_3_6"/>
</dbReference>
<reference evidence="2 3" key="1">
    <citation type="submission" date="2015-09" db="EMBL/GenBank/DDBJ databases">
        <authorList>
            <consortium name="Swine Surveillance"/>
        </authorList>
    </citation>
    <scope>NUCLEOTIDE SEQUENCE [LARGE SCALE GENOMIC DNA]</scope>
    <source>
        <strain evidence="2 3">CECT 7648</strain>
    </source>
</reference>
<keyword evidence="1" id="KW-0812">Transmembrane</keyword>
<accession>A0A0P1G1H4</accession>